<dbReference type="InterPro" id="IPR001912">
    <property type="entry name" value="Ribosomal_uS4_N"/>
</dbReference>
<dbReference type="SMART" id="SM01390">
    <property type="entry name" value="Ribosomal_S4"/>
    <property type="match status" value="1"/>
</dbReference>
<dbReference type="PANTHER" id="PTHR11831:SF4">
    <property type="entry name" value="SMALL RIBOSOMAL SUBUNIT PROTEIN US4M"/>
    <property type="match status" value="1"/>
</dbReference>
<dbReference type="HAMAP" id="MF_01306_B">
    <property type="entry name" value="Ribosomal_uS4_B"/>
    <property type="match status" value="1"/>
</dbReference>
<comment type="function">
    <text evidence="7">With S5 and S12 plays an important role in translational accuracy.</text>
</comment>
<dbReference type="Proteomes" id="UP001058860">
    <property type="component" value="Chromosome"/>
</dbReference>
<evidence type="ECO:0000256" key="5">
    <source>
        <dbReference type="ARBA" id="ARBA00023274"/>
    </source>
</evidence>
<comment type="similarity">
    <text evidence="1 7">Belongs to the universal ribosomal protein uS4 family.</text>
</comment>
<evidence type="ECO:0000256" key="3">
    <source>
        <dbReference type="ARBA" id="ARBA00022884"/>
    </source>
</evidence>
<dbReference type="InterPro" id="IPR002942">
    <property type="entry name" value="S4_RNA-bd"/>
</dbReference>
<keyword evidence="5 7" id="KW-0687">Ribonucleoprotein</keyword>
<evidence type="ECO:0000313" key="11">
    <source>
        <dbReference type="EMBL" id="UUY06333.1"/>
    </source>
</evidence>
<dbReference type="PANTHER" id="PTHR11831">
    <property type="entry name" value="30S 40S RIBOSOMAL PROTEIN"/>
    <property type="match status" value="1"/>
</dbReference>
<keyword evidence="4 7" id="KW-0689">Ribosomal protein</keyword>
<comment type="subunit">
    <text evidence="7">Part of the 30S ribosomal subunit. Contacts protein S5. The interaction surface between S4 and S5 is involved in control of translational fidelity.</text>
</comment>
<comment type="function">
    <text evidence="7">One of the primary rRNA binding proteins, it binds directly to 16S rRNA where it nucleates assembly of the body of the 30S subunit.</text>
</comment>
<keyword evidence="3 7" id="KW-0694">RNA-binding</keyword>
<evidence type="ECO:0000313" key="12">
    <source>
        <dbReference type="Proteomes" id="UP001058860"/>
    </source>
</evidence>
<keyword evidence="2 7" id="KW-0699">rRNA-binding</keyword>
<evidence type="ECO:0000256" key="7">
    <source>
        <dbReference type="HAMAP-Rule" id="MF_01306"/>
    </source>
</evidence>
<dbReference type="EMBL" id="CP088295">
    <property type="protein sequence ID" value="UUY06333.1"/>
    <property type="molecule type" value="Genomic_DNA"/>
</dbReference>
<dbReference type="InterPro" id="IPR036986">
    <property type="entry name" value="S4_RNA-bd_sf"/>
</dbReference>
<gene>
    <name evidence="7 11" type="primary">rpsD</name>
    <name evidence="11" type="ORF">LRS13_18470</name>
</gene>
<protein>
    <recommendedName>
        <fullName evidence="6 7">Small ribosomal subunit protein uS4</fullName>
    </recommendedName>
</protein>
<evidence type="ECO:0000256" key="1">
    <source>
        <dbReference type="ARBA" id="ARBA00007465"/>
    </source>
</evidence>
<feature type="region of interest" description="Disordered" evidence="8">
    <location>
        <begin position="28"/>
        <end position="54"/>
    </location>
</feature>
<dbReference type="Pfam" id="PF01479">
    <property type="entry name" value="S4"/>
    <property type="match status" value="1"/>
</dbReference>
<dbReference type="CDD" id="cd00165">
    <property type="entry name" value="S4"/>
    <property type="match status" value="1"/>
</dbReference>
<dbReference type="Pfam" id="PF00163">
    <property type="entry name" value="Ribosomal_S4"/>
    <property type="match status" value="1"/>
</dbReference>
<dbReference type="NCBIfam" id="TIGR01017">
    <property type="entry name" value="rpsD_bact"/>
    <property type="match status" value="1"/>
</dbReference>
<dbReference type="InterPro" id="IPR022801">
    <property type="entry name" value="Ribosomal_uS4"/>
</dbReference>
<evidence type="ECO:0000256" key="8">
    <source>
        <dbReference type="SAM" id="MobiDB-lite"/>
    </source>
</evidence>
<dbReference type="Gene3D" id="3.10.290.10">
    <property type="entry name" value="RNA-binding S4 domain"/>
    <property type="match status" value="1"/>
</dbReference>
<name>A0ABY5PNU1_9ACTN</name>
<dbReference type="NCBIfam" id="NF003717">
    <property type="entry name" value="PRK05327.1"/>
    <property type="match status" value="1"/>
</dbReference>
<evidence type="ECO:0000256" key="4">
    <source>
        <dbReference type="ARBA" id="ARBA00022980"/>
    </source>
</evidence>
<evidence type="ECO:0000259" key="10">
    <source>
        <dbReference type="SMART" id="SM01390"/>
    </source>
</evidence>
<sequence>MGRYTGPTEKLSRREGVELFLKGERLLNGKSGLERRPTPPGQHGAARRRQPSTYGVQLREKQRAKRYYGVRERQFRRYVREASRQREGLMGDHLLRLLERRLDNVVYRLGLATTRAQARQYVNHGHVMVDGGRVDIPSFQVKAGQTVALRTDSPVEPAVRDAVELVASVPGWLQADVDALQGKVLRLPDRSEIATPVNEQLIVEFYSRV</sequence>
<dbReference type="GO" id="GO:0005840">
    <property type="term" value="C:ribosome"/>
    <property type="evidence" value="ECO:0007669"/>
    <property type="project" value="UniProtKB-KW"/>
</dbReference>
<dbReference type="PROSITE" id="PS50889">
    <property type="entry name" value="S4"/>
    <property type="match status" value="1"/>
</dbReference>
<evidence type="ECO:0000256" key="2">
    <source>
        <dbReference type="ARBA" id="ARBA00022730"/>
    </source>
</evidence>
<dbReference type="InterPro" id="IPR005709">
    <property type="entry name" value="Ribosomal_uS4_bac-type"/>
</dbReference>
<organism evidence="11 12">
    <name type="scientific">Svornostia abyssi</name>
    <dbReference type="NCBI Taxonomy" id="2898438"/>
    <lineage>
        <taxon>Bacteria</taxon>
        <taxon>Bacillati</taxon>
        <taxon>Actinomycetota</taxon>
        <taxon>Thermoleophilia</taxon>
        <taxon>Solirubrobacterales</taxon>
        <taxon>Baekduiaceae</taxon>
        <taxon>Svornostia</taxon>
    </lineage>
</organism>
<feature type="compositionally biased region" description="Basic and acidic residues" evidence="8">
    <location>
        <begin position="28"/>
        <end position="37"/>
    </location>
</feature>
<reference evidence="12" key="1">
    <citation type="submission" date="2021-11" db="EMBL/GenBank/DDBJ databases">
        <title>Cultivation dependent microbiological survey of springs from the worlds oldest radium mine currently devoted to the extraction of radon-saturated water.</title>
        <authorList>
            <person name="Kapinusova G."/>
            <person name="Smrhova T."/>
            <person name="Strejcek M."/>
            <person name="Suman J."/>
            <person name="Jani K."/>
            <person name="Pajer P."/>
            <person name="Uhlik O."/>
        </authorList>
    </citation>
    <scope>NUCLEOTIDE SEQUENCE [LARGE SCALE GENOMIC DNA]</scope>
    <source>
        <strain evidence="12">J379</strain>
    </source>
</reference>
<accession>A0ABY5PNU1</accession>
<proteinExistence type="inferred from homology"/>
<dbReference type="Gene3D" id="1.10.1050.10">
    <property type="entry name" value="Ribosomal Protein S4 Delta 41, Chain A, domain 1"/>
    <property type="match status" value="1"/>
</dbReference>
<evidence type="ECO:0000259" key="9">
    <source>
        <dbReference type="SMART" id="SM00363"/>
    </source>
</evidence>
<dbReference type="SMART" id="SM00363">
    <property type="entry name" value="S4"/>
    <property type="match status" value="1"/>
</dbReference>
<keyword evidence="12" id="KW-1185">Reference proteome</keyword>
<evidence type="ECO:0000256" key="6">
    <source>
        <dbReference type="ARBA" id="ARBA00035254"/>
    </source>
</evidence>
<dbReference type="SUPFAM" id="SSF55174">
    <property type="entry name" value="Alpha-L RNA-binding motif"/>
    <property type="match status" value="1"/>
</dbReference>
<feature type="domain" description="RNA-binding S4" evidence="9">
    <location>
        <begin position="100"/>
        <end position="160"/>
    </location>
</feature>
<feature type="domain" description="Small ribosomal subunit protein uS4 N-terminal" evidence="10">
    <location>
        <begin position="3"/>
        <end position="99"/>
    </location>
</feature>
<dbReference type="RefSeq" id="WP_353866809.1">
    <property type="nucleotide sequence ID" value="NZ_CP088295.1"/>
</dbReference>